<dbReference type="Pfam" id="PF21787">
    <property type="entry name" value="TNP-like_RNaseH_N"/>
    <property type="match status" value="1"/>
</dbReference>
<comment type="caution">
    <text evidence="2">The sequence shown here is derived from an EMBL/GenBank/DDBJ whole genome shotgun (WGS) entry which is preliminary data.</text>
</comment>
<gene>
    <name evidence="2" type="ORF">RF55_10380</name>
</gene>
<name>A0A0J7KI74_LASNI</name>
<dbReference type="OrthoDB" id="6767053at2759"/>
<dbReference type="InterPro" id="IPR048365">
    <property type="entry name" value="TNP-like_RNaseH_N"/>
</dbReference>
<dbReference type="AlphaFoldDB" id="A0A0J7KI74"/>
<dbReference type="EMBL" id="LBMM01007234">
    <property type="protein sequence ID" value="KMQ89921.1"/>
    <property type="molecule type" value="Genomic_DNA"/>
</dbReference>
<protein>
    <submittedName>
        <fullName evidence="2">Vam6 vps39-like protein</fullName>
    </submittedName>
</protein>
<dbReference type="STRING" id="67767.A0A0J7KI74"/>
<sequence>MKWGTTSYSDFVNYLPIFPSVRTLQRAVEHIQFESGILDEVFDMLKHAVKGVSENERDCMIVADEMVIKAGLVFDPSTKRIIGKCTFPTHVEPTKKVLVIMCGGINRRWKVVVAYFFTGKKDPKIKNKKANNRGIALKDVILKVIDKYKKIGLKASITTDMGSENRSMWNAFSVGCIRESDAVVSIQHSVRPEDRFYFLPDPVHLFKNILTMLESNKIIHLLITFLSLKN</sequence>
<accession>A0A0J7KI74</accession>
<evidence type="ECO:0000259" key="1">
    <source>
        <dbReference type="Pfam" id="PF21787"/>
    </source>
</evidence>
<evidence type="ECO:0000313" key="2">
    <source>
        <dbReference type="EMBL" id="KMQ89921.1"/>
    </source>
</evidence>
<dbReference type="PaxDb" id="67767-A0A0J7KI74"/>
<organism evidence="2 3">
    <name type="scientific">Lasius niger</name>
    <name type="common">Black garden ant</name>
    <dbReference type="NCBI Taxonomy" id="67767"/>
    <lineage>
        <taxon>Eukaryota</taxon>
        <taxon>Metazoa</taxon>
        <taxon>Ecdysozoa</taxon>
        <taxon>Arthropoda</taxon>
        <taxon>Hexapoda</taxon>
        <taxon>Insecta</taxon>
        <taxon>Pterygota</taxon>
        <taxon>Neoptera</taxon>
        <taxon>Endopterygota</taxon>
        <taxon>Hymenoptera</taxon>
        <taxon>Apocrita</taxon>
        <taxon>Aculeata</taxon>
        <taxon>Formicoidea</taxon>
        <taxon>Formicidae</taxon>
        <taxon>Formicinae</taxon>
        <taxon>Lasius</taxon>
        <taxon>Lasius</taxon>
    </lineage>
</organism>
<dbReference type="Proteomes" id="UP000036403">
    <property type="component" value="Unassembled WGS sequence"/>
</dbReference>
<evidence type="ECO:0000313" key="3">
    <source>
        <dbReference type="Proteomes" id="UP000036403"/>
    </source>
</evidence>
<proteinExistence type="predicted"/>
<reference evidence="2 3" key="1">
    <citation type="submission" date="2015-04" db="EMBL/GenBank/DDBJ databases">
        <title>Lasius niger genome sequencing.</title>
        <authorList>
            <person name="Konorov E.A."/>
            <person name="Nikitin M.A."/>
            <person name="Kirill M.V."/>
            <person name="Chang P."/>
        </authorList>
    </citation>
    <scope>NUCLEOTIDE SEQUENCE [LARGE SCALE GENOMIC DNA]</scope>
    <source>
        <tissue evidence="2">Whole</tissue>
    </source>
</reference>
<keyword evidence="3" id="KW-1185">Reference proteome</keyword>
<feature type="domain" description="Transposable element P transposase-like RNase H" evidence="1">
    <location>
        <begin position="34"/>
        <end position="172"/>
    </location>
</feature>